<evidence type="ECO:0000313" key="3">
    <source>
        <dbReference type="EMBL" id="EPZ15359.1"/>
    </source>
</evidence>
<keyword evidence="4" id="KW-1185">Reference proteome</keyword>
<dbReference type="AlphaFoldDB" id="T0ARA3"/>
<dbReference type="EMBL" id="ATJV01000059">
    <property type="protein sequence ID" value="EPZ15359.1"/>
    <property type="molecule type" value="Genomic_DNA"/>
</dbReference>
<proteinExistence type="predicted"/>
<feature type="compositionally biased region" description="Low complexity" evidence="1">
    <location>
        <begin position="139"/>
        <end position="151"/>
    </location>
</feature>
<organism evidence="3 4">
    <name type="scientific">Thauera terpenica 58Eu</name>
    <dbReference type="NCBI Taxonomy" id="1348657"/>
    <lineage>
        <taxon>Bacteria</taxon>
        <taxon>Pseudomonadati</taxon>
        <taxon>Pseudomonadota</taxon>
        <taxon>Betaproteobacteria</taxon>
        <taxon>Rhodocyclales</taxon>
        <taxon>Zoogloeaceae</taxon>
        <taxon>Thauera</taxon>
    </lineage>
</organism>
<feature type="signal peptide" evidence="2">
    <location>
        <begin position="1"/>
        <end position="42"/>
    </location>
</feature>
<reference evidence="3 4" key="1">
    <citation type="submission" date="2013-06" db="EMBL/GenBank/DDBJ databases">
        <title>Draft genome sequence of Thauera terpenica.</title>
        <authorList>
            <person name="Liu B."/>
            <person name="Frostegard A.H."/>
            <person name="Shapleigh J.P."/>
        </authorList>
    </citation>
    <scope>NUCLEOTIDE SEQUENCE [LARGE SCALE GENOMIC DNA]</scope>
    <source>
        <strain evidence="3 4">58Eu</strain>
    </source>
</reference>
<keyword evidence="2" id="KW-0732">Signal</keyword>
<dbReference type="STRING" id="1348657.M622_04295"/>
<accession>T0ARA3</accession>
<dbReference type="RefSeq" id="WP_021249752.1">
    <property type="nucleotide sequence ID" value="NZ_ATJV01000059.1"/>
</dbReference>
<sequence length="165" mass="17304">MNTPSPRTTRQAASARQVTGAPALRLALACSLAAAFPIPAQADFGRLFFTAEQRHALDQPEPPAPPPPPPTAVERAPALAPTQRIDGFVRHSSGEITVWLDGTPGPLPPGLSAPPFPALELIQTHRPQQRLRAGDVWQAPASTTPATAPEAQHSALAEASTEAAR</sequence>
<feature type="region of interest" description="Disordered" evidence="1">
    <location>
        <begin position="53"/>
        <end position="76"/>
    </location>
</feature>
<gene>
    <name evidence="3" type="ORF">M622_04295</name>
</gene>
<dbReference type="Proteomes" id="UP000015455">
    <property type="component" value="Unassembled WGS sequence"/>
</dbReference>
<dbReference type="PATRIC" id="fig|1348657.5.peg.2339"/>
<name>T0ARA3_9RHOO</name>
<feature type="chain" id="PRO_5004561861" evidence="2">
    <location>
        <begin position="43"/>
        <end position="165"/>
    </location>
</feature>
<evidence type="ECO:0000256" key="1">
    <source>
        <dbReference type="SAM" id="MobiDB-lite"/>
    </source>
</evidence>
<feature type="compositionally biased region" description="Pro residues" evidence="1">
    <location>
        <begin position="60"/>
        <end position="71"/>
    </location>
</feature>
<feature type="region of interest" description="Disordered" evidence="1">
    <location>
        <begin position="138"/>
        <end position="165"/>
    </location>
</feature>
<comment type="caution">
    <text evidence="3">The sequence shown here is derived from an EMBL/GenBank/DDBJ whole genome shotgun (WGS) entry which is preliminary data.</text>
</comment>
<evidence type="ECO:0000256" key="2">
    <source>
        <dbReference type="SAM" id="SignalP"/>
    </source>
</evidence>
<protein>
    <submittedName>
        <fullName evidence="3">Uncharacterized protein</fullName>
    </submittedName>
</protein>
<evidence type="ECO:0000313" key="4">
    <source>
        <dbReference type="Proteomes" id="UP000015455"/>
    </source>
</evidence>